<organism evidence="2 3">
    <name type="scientific">Pleurodeles waltl</name>
    <name type="common">Iberian ribbed newt</name>
    <dbReference type="NCBI Taxonomy" id="8319"/>
    <lineage>
        <taxon>Eukaryota</taxon>
        <taxon>Metazoa</taxon>
        <taxon>Chordata</taxon>
        <taxon>Craniata</taxon>
        <taxon>Vertebrata</taxon>
        <taxon>Euteleostomi</taxon>
        <taxon>Amphibia</taxon>
        <taxon>Batrachia</taxon>
        <taxon>Caudata</taxon>
        <taxon>Salamandroidea</taxon>
        <taxon>Salamandridae</taxon>
        <taxon>Pleurodelinae</taxon>
        <taxon>Pleurodeles</taxon>
    </lineage>
</organism>
<reference evidence="2" key="1">
    <citation type="journal article" date="2022" name="bioRxiv">
        <title>Sequencing and chromosome-scale assembly of the giantPleurodeles waltlgenome.</title>
        <authorList>
            <person name="Brown T."/>
            <person name="Elewa A."/>
            <person name="Iarovenko S."/>
            <person name="Subramanian E."/>
            <person name="Araus A.J."/>
            <person name="Petzold A."/>
            <person name="Susuki M."/>
            <person name="Suzuki K.-i.T."/>
            <person name="Hayashi T."/>
            <person name="Toyoda A."/>
            <person name="Oliveira C."/>
            <person name="Osipova E."/>
            <person name="Leigh N.D."/>
            <person name="Simon A."/>
            <person name="Yun M.H."/>
        </authorList>
    </citation>
    <scope>NUCLEOTIDE SEQUENCE</scope>
    <source>
        <strain evidence="2">20211129_DDA</strain>
        <tissue evidence="2">Liver</tissue>
    </source>
</reference>
<evidence type="ECO:0000313" key="2">
    <source>
        <dbReference type="EMBL" id="KAJ1092291.1"/>
    </source>
</evidence>
<protein>
    <submittedName>
        <fullName evidence="2">Uncharacterized protein</fullName>
    </submittedName>
</protein>
<dbReference type="AlphaFoldDB" id="A0AAV7LLD2"/>
<dbReference type="Proteomes" id="UP001066276">
    <property type="component" value="Chromosome 11"/>
</dbReference>
<accession>A0AAV7LLD2</accession>
<gene>
    <name evidence="2" type="ORF">NDU88_005402</name>
</gene>
<keyword evidence="3" id="KW-1185">Reference proteome</keyword>
<feature type="region of interest" description="Disordered" evidence="1">
    <location>
        <begin position="103"/>
        <end position="141"/>
    </location>
</feature>
<feature type="compositionally biased region" description="Basic and acidic residues" evidence="1">
    <location>
        <begin position="131"/>
        <end position="141"/>
    </location>
</feature>
<evidence type="ECO:0000256" key="1">
    <source>
        <dbReference type="SAM" id="MobiDB-lite"/>
    </source>
</evidence>
<evidence type="ECO:0000313" key="3">
    <source>
        <dbReference type="Proteomes" id="UP001066276"/>
    </source>
</evidence>
<dbReference type="EMBL" id="JANPWB010000015">
    <property type="protein sequence ID" value="KAJ1092291.1"/>
    <property type="molecule type" value="Genomic_DNA"/>
</dbReference>
<comment type="caution">
    <text evidence="2">The sequence shown here is derived from an EMBL/GenBank/DDBJ whole genome shotgun (WGS) entry which is preliminary data.</text>
</comment>
<name>A0AAV7LLD2_PLEWA</name>
<proteinExistence type="predicted"/>
<sequence>MLGIHLVKIYIFDYVKVAEQTGVTCEGSDRSDLHTTATGAAAVGEDPEVTPKSRLPICSILSPRDTRNLKGEVPEIKGARRIEEDVFQEAAGDDHPRLIRTQRKGRPVKALRIPEVGGRTERRTSTVPTWDEDRRPREADL</sequence>